<evidence type="ECO:0000256" key="6">
    <source>
        <dbReference type="ARBA" id="ARBA00023125"/>
    </source>
</evidence>
<evidence type="ECO:0000256" key="10">
    <source>
        <dbReference type="PROSITE-ProRule" id="PRU01091"/>
    </source>
</evidence>
<keyword evidence="5" id="KW-0805">Transcription regulation</keyword>
<evidence type="ECO:0000256" key="1">
    <source>
        <dbReference type="ARBA" id="ARBA00003612"/>
    </source>
</evidence>
<dbReference type="InterPro" id="IPR011006">
    <property type="entry name" value="CheY-like_superfamily"/>
</dbReference>
<reference evidence="13 14" key="1">
    <citation type="journal article" date="2018" name="Environ. Microbiol.">
        <title>Ecological and genomic features of two widespread freshwater picocyanobacteria.</title>
        <authorList>
            <person name="Cabello-Yeves P.J."/>
            <person name="Picazo A."/>
            <person name="Camacho A."/>
            <person name="Callieri C."/>
            <person name="Rosselli R."/>
            <person name="Roda-Garcia J.J."/>
            <person name="Coutinho F.H."/>
            <person name="Rodriguez-Valera F."/>
        </authorList>
    </citation>
    <scope>NUCLEOTIDE SEQUENCE [LARGE SCALE GENOMIC DNA]</scope>
    <source>
        <strain evidence="13 14">Tous</strain>
    </source>
</reference>
<protein>
    <recommendedName>
        <fullName evidence="2">Probable transcriptional regulator ycf27</fullName>
    </recommendedName>
    <alternativeName>
        <fullName evidence="8">OmpR-like protein</fullName>
    </alternativeName>
</protein>
<dbReference type="GO" id="GO:0000156">
    <property type="term" value="F:phosphorelay response regulator activity"/>
    <property type="evidence" value="ECO:0007669"/>
    <property type="project" value="TreeGrafter"/>
</dbReference>
<dbReference type="Proteomes" id="UP000243002">
    <property type="component" value="Unassembled WGS sequence"/>
</dbReference>
<keyword evidence="4" id="KW-0902">Two-component regulatory system</keyword>
<dbReference type="PANTHER" id="PTHR48111">
    <property type="entry name" value="REGULATOR OF RPOS"/>
    <property type="match status" value="1"/>
</dbReference>
<dbReference type="GO" id="GO:0006355">
    <property type="term" value="P:regulation of DNA-templated transcription"/>
    <property type="evidence" value="ECO:0007669"/>
    <property type="project" value="InterPro"/>
</dbReference>
<dbReference type="SUPFAM" id="SSF52172">
    <property type="entry name" value="CheY-like"/>
    <property type="match status" value="1"/>
</dbReference>
<comment type="caution">
    <text evidence="13">The sequence shown here is derived from an EMBL/GenBank/DDBJ whole genome shotgun (WGS) entry which is preliminary data.</text>
</comment>
<dbReference type="GO" id="GO:0000976">
    <property type="term" value="F:transcription cis-regulatory region binding"/>
    <property type="evidence" value="ECO:0007669"/>
    <property type="project" value="TreeGrafter"/>
</dbReference>
<evidence type="ECO:0000313" key="13">
    <source>
        <dbReference type="EMBL" id="PSJ03416.1"/>
    </source>
</evidence>
<dbReference type="PROSITE" id="PS51755">
    <property type="entry name" value="OMPR_PHOB"/>
    <property type="match status" value="1"/>
</dbReference>
<dbReference type="Gene3D" id="3.40.50.2300">
    <property type="match status" value="1"/>
</dbReference>
<dbReference type="CDD" id="cd00383">
    <property type="entry name" value="trans_reg_C"/>
    <property type="match status" value="1"/>
</dbReference>
<dbReference type="GO" id="GO:0005829">
    <property type="term" value="C:cytosol"/>
    <property type="evidence" value="ECO:0007669"/>
    <property type="project" value="TreeGrafter"/>
</dbReference>
<dbReference type="InterPro" id="IPR039420">
    <property type="entry name" value="WalR-like"/>
</dbReference>
<evidence type="ECO:0000259" key="12">
    <source>
        <dbReference type="PROSITE" id="PS51755"/>
    </source>
</evidence>
<dbReference type="InterPro" id="IPR036388">
    <property type="entry name" value="WH-like_DNA-bd_sf"/>
</dbReference>
<dbReference type="Pfam" id="PF00486">
    <property type="entry name" value="Trans_reg_C"/>
    <property type="match status" value="1"/>
</dbReference>
<evidence type="ECO:0000256" key="8">
    <source>
        <dbReference type="ARBA" id="ARBA00032623"/>
    </source>
</evidence>
<evidence type="ECO:0000256" key="9">
    <source>
        <dbReference type="PROSITE-ProRule" id="PRU00169"/>
    </source>
</evidence>
<dbReference type="SMART" id="SM00448">
    <property type="entry name" value="REC"/>
    <property type="match status" value="1"/>
</dbReference>
<dbReference type="Pfam" id="PF00072">
    <property type="entry name" value="Response_reg"/>
    <property type="match status" value="1"/>
</dbReference>
<keyword evidence="7" id="KW-0804">Transcription</keyword>
<dbReference type="InterPro" id="IPR001867">
    <property type="entry name" value="OmpR/PhoB-type_DNA-bd"/>
</dbReference>
<dbReference type="InterPro" id="IPR016032">
    <property type="entry name" value="Sig_transdc_resp-reg_C-effctor"/>
</dbReference>
<evidence type="ECO:0000256" key="4">
    <source>
        <dbReference type="ARBA" id="ARBA00023012"/>
    </source>
</evidence>
<dbReference type="Gene3D" id="1.10.10.10">
    <property type="entry name" value="Winged helix-like DNA-binding domain superfamily/Winged helix DNA-binding domain"/>
    <property type="match status" value="1"/>
</dbReference>
<dbReference type="CDD" id="cd17574">
    <property type="entry name" value="REC_OmpR"/>
    <property type="match status" value="1"/>
</dbReference>
<dbReference type="FunFam" id="3.40.50.2300:FF:000001">
    <property type="entry name" value="DNA-binding response regulator PhoB"/>
    <property type="match status" value="1"/>
</dbReference>
<dbReference type="SUPFAM" id="SSF46894">
    <property type="entry name" value="C-terminal effector domain of the bipartite response regulators"/>
    <property type="match status" value="1"/>
</dbReference>
<dbReference type="PROSITE" id="PS50110">
    <property type="entry name" value="RESPONSE_REGULATORY"/>
    <property type="match status" value="1"/>
</dbReference>
<dbReference type="OrthoDB" id="9790442at2"/>
<comment type="function">
    <text evidence="1">Probable promoter-specific protein mediating the interaction between DNA and RNA polymerase.</text>
</comment>
<keyword evidence="3 9" id="KW-0597">Phosphoprotein</keyword>
<dbReference type="SMART" id="SM00862">
    <property type="entry name" value="Trans_reg_C"/>
    <property type="match status" value="1"/>
</dbReference>
<dbReference type="GO" id="GO:0032993">
    <property type="term" value="C:protein-DNA complex"/>
    <property type="evidence" value="ECO:0007669"/>
    <property type="project" value="TreeGrafter"/>
</dbReference>
<evidence type="ECO:0000313" key="14">
    <source>
        <dbReference type="Proteomes" id="UP000243002"/>
    </source>
</evidence>
<sequence>MTPERRTNTIRILIADDESNIRRILETRLRLAGFEVAAAVNGMQALELFRSFEPDALVLDVMMPELDGFAVTERIRAQSEVPIILLTSLGDVGDRLTGLKLGADDYILKPFSPKELELRIRCVLRRSSPLLLSGKQINNGADRKPASSHWLIVGNFRVDLTRRKAYRGDERIRLTGMEFSLLELLIKRAGESVSRLDILEQVWGYRPTKSNDSRVVDVHISRLRAKVEEDVEAPELILTTRGKGYMFRRCSQEEMSLKV</sequence>
<gene>
    <name evidence="13" type="ORF">C7K55_13080</name>
</gene>
<dbReference type="AlphaFoldDB" id="A0A2P7MQB2"/>
<proteinExistence type="predicted"/>
<evidence type="ECO:0000256" key="5">
    <source>
        <dbReference type="ARBA" id="ARBA00023015"/>
    </source>
</evidence>
<feature type="DNA-binding region" description="OmpR/PhoB-type" evidence="10">
    <location>
        <begin position="148"/>
        <end position="249"/>
    </location>
</feature>
<feature type="modified residue" description="4-aspartylphosphate" evidence="9">
    <location>
        <position position="60"/>
    </location>
</feature>
<feature type="domain" description="OmpR/PhoB-type" evidence="12">
    <location>
        <begin position="148"/>
        <end position="249"/>
    </location>
</feature>
<accession>A0A2P7MQB2</accession>
<evidence type="ECO:0000256" key="3">
    <source>
        <dbReference type="ARBA" id="ARBA00022553"/>
    </source>
</evidence>
<dbReference type="EMBL" id="PXXO01000024">
    <property type="protein sequence ID" value="PSJ03416.1"/>
    <property type="molecule type" value="Genomic_DNA"/>
</dbReference>
<evidence type="ECO:0000256" key="7">
    <source>
        <dbReference type="ARBA" id="ARBA00023163"/>
    </source>
</evidence>
<keyword evidence="14" id="KW-1185">Reference proteome</keyword>
<keyword evidence="6 10" id="KW-0238">DNA-binding</keyword>
<dbReference type="PANTHER" id="PTHR48111:SF65">
    <property type="entry name" value="OMPR SUBFAMILY"/>
    <property type="match status" value="1"/>
</dbReference>
<dbReference type="RefSeq" id="WP_106633168.1">
    <property type="nucleotide sequence ID" value="NZ_PXXO01000024.1"/>
</dbReference>
<feature type="domain" description="Response regulatory" evidence="11">
    <location>
        <begin position="11"/>
        <end position="124"/>
    </location>
</feature>
<dbReference type="InterPro" id="IPR001789">
    <property type="entry name" value="Sig_transdc_resp-reg_receiver"/>
</dbReference>
<evidence type="ECO:0000256" key="2">
    <source>
        <dbReference type="ARBA" id="ARBA00015955"/>
    </source>
</evidence>
<name>A0A2P7MQB2_9CYAN</name>
<evidence type="ECO:0000259" key="11">
    <source>
        <dbReference type="PROSITE" id="PS50110"/>
    </source>
</evidence>
<organism evidence="13 14">
    <name type="scientific">Cyanobium usitatum str. Tous</name>
    <dbReference type="NCBI Taxonomy" id="2116684"/>
    <lineage>
        <taxon>Bacteria</taxon>
        <taxon>Bacillati</taxon>
        <taxon>Cyanobacteriota</taxon>
        <taxon>Cyanophyceae</taxon>
        <taxon>Synechococcales</taxon>
        <taxon>Prochlorococcaceae</taxon>
        <taxon>Cyanobium</taxon>
    </lineage>
</organism>